<comment type="caution">
    <text evidence="2">The sequence shown here is derived from an EMBL/GenBank/DDBJ whole genome shotgun (WGS) entry which is preliminary data.</text>
</comment>
<name>A0ABT0ZSR1_9PSEU</name>
<gene>
    <name evidence="2" type="ORF">KDL28_01750</name>
</gene>
<evidence type="ECO:0000313" key="3">
    <source>
        <dbReference type="Proteomes" id="UP001165283"/>
    </source>
</evidence>
<accession>A0ABT0ZSR1</accession>
<dbReference type="Pfam" id="PF00106">
    <property type="entry name" value="adh_short"/>
    <property type="match status" value="1"/>
</dbReference>
<sequence>MTEPAAPPSGKVAVVTGAAGGMGRVLVTELARRGHTVVAVIRTPADGERLRAEVAARIGVDRLDARAADLADLAAVHELAAGVRSRHPELHLLVNNAGALLRRRAVTAQGVEMHVAVDHLAAFALTDLLLEPLRAGAPARVVNVVSATIADTRRFPVRRRPRPVLLDPFEVADLRRMNPDVRFAPFQAYARAKLLTVMCGYLLAERLRGTGVTVNAVHPGVVATRIAADALPAVLAPLAGALRRFLLTPEQGAAAVLRVATAPELDGVTGRYFVRDAEARSPEVSYDRDIQEWLWAASAAVTGRARGLTP</sequence>
<dbReference type="InterPro" id="IPR002347">
    <property type="entry name" value="SDR_fam"/>
</dbReference>
<evidence type="ECO:0000256" key="1">
    <source>
        <dbReference type="ARBA" id="ARBA00023002"/>
    </source>
</evidence>
<dbReference type="Gene3D" id="3.40.50.720">
    <property type="entry name" value="NAD(P)-binding Rossmann-like Domain"/>
    <property type="match status" value="1"/>
</dbReference>
<protein>
    <submittedName>
        <fullName evidence="2">SDR family NAD(P)-dependent oxidoreductase</fullName>
    </submittedName>
</protein>
<dbReference type="EMBL" id="JAGSOV010000006">
    <property type="protein sequence ID" value="MCO1653771.1"/>
    <property type="molecule type" value="Genomic_DNA"/>
</dbReference>
<reference evidence="2" key="1">
    <citation type="submission" date="2021-04" db="EMBL/GenBank/DDBJ databases">
        <title>Pseudonocardia sp. nov., isolated from sandy soil of mangrove forest.</title>
        <authorList>
            <person name="Zan Z."/>
            <person name="Huang R."/>
            <person name="Liu W."/>
        </authorList>
    </citation>
    <scope>NUCLEOTIDE SEQUENCE</scope>
    <source>
        <strain evidence="2">S2-4</strain>
    </source>
</reference>
<dbReference type="SUPFAM" id="SSF51735">
    <property type="entry name" value="NAD(P)-binding Rossmann-fold domains"/>
    <property type="match status" value="1"/>
</dbReference>
<dbReference type="InterPro" id="IPR036291">
    <property type="entry name" value="NAD(P)-bd_dom_sf"/>
</dbReference>
<dbReference type="PANTHER" id="PTHR43157">
    <property type="entry name" value="PHOSPHATIDYLINOSITOL-GLYCAN BIOSYNTHESIS CLASS F PROTEIN-RELATED"/>
    <property type="match status" value="1"/>
</dbReference>
<dbReference type="PANTHER" id="PTHR43157:SF31">
    <property type="entry name" value="PHOSPHATIDYLINOSITOL-GLYCAN BIOSYNTHESIS CLASS F PROTEIN"/>
    <property type="match status" value="1"/>
</dbReference>
<dbReference type="RefSeq" id="WP_252435361.1">
    <property type="nucleotide sequence ID" value="NZ_JAGSOV010000006.1"/>
</dbReference>
<keyword evidence="1" id="KW-0560">Oxidoreductase</keyword>
<evidence type="ECO:0000313" key="2">
    <source>
        <dbReference type="EMBL" id="MCO1653771.1"/>
    </source>
</evidence>
<proteinExistence type="predicted"/>
<dbReference type="PRINTS" id="PR00081">
    <property type="entry name" value="GDHRDH"/>
</dbReference>
<keyword evidence="3" id="KW-1185">Reference proteome</keyword>
<organism evidence="2 3">
    <name type="scientific">Pseudonocardia humida</name>
    <dbReference type="NCBI Taxonomy" id="2800819"/>
    <lineage>
        <taxon>Bacteria</taxon>
        <taxon>Bacillati</taxon>
        <taxon>Actinomycetota</taxon>
        <taxon>Actinomycetes</taxon>
        <taxon>Pseudonocardiales</taxon>
        <taxon>Pseudonocardiaceae</taxon>
        <taxon>Pseudonocardia</taxon>
    </lineage>
</organism>
<dbReference type="Proteomes" id="UP001165283">
    <property type="component" value="Unassembled WGS sequence"/>
</dbReference>